<feature type="chain" id="PRO_5004170456" evidence="1">
    <location>
        <begin position="22"/>
        <end position="114"/>
    </location>
</feature>
<dbReference type="Proteomes" id="UP000007963">
    <property type="component" value="Unassembled WGS sequence"/>
</dbReference>
<evidence type="ECO:0000313" key="2">
    <source>
        <dbReference type="EMBL" id="EAU35188.1"/>
    </source>
</evidence>
<protein>
    <submittedName>
        <fullName evidence="2">Uncharacterized protein</fullName>
    </submittedName>
</protein>
<accession>Q0CNJ3</accession>
<gene>
    <name evidence="2" type="ORF">ATEG_04741</name>
</gene>
<sequence length="114" mass="12452">MGVLKGSVVVVELIVVFIAACDEVERMLDKTIPSVNYTLDTAQSGISVAPMDPVSTNQGFMLPEAKRVTLTQQPHESSFFSFFRSSGTDLSGGPFQIQSSFSLDCPLWSKARQF</sequence>
<dbReference type="GeneID" id="4319928"/>
<keyword evidence="1" id="KW-0732">Signal</keyword>
<evidence type="ECO:0000256" key="1">
    <source>
        <dbReference type="SAM" id="SignalP"/>
    </source>
</evidence>
<organism evidence="2 3">
    <name type="scientific">Aspergillus terreus (strain NIH 2624 / FGSC A1156)</name>
    <dbReference type="NCBI Taxonomy" id="341663"/>
    <lineage>
        <taxon>Eukaryota</taxon>
        <taxon>Fungi</taxon>
        <taxon>Dikarya</taxon>
        <taxon>Ascomycota</taxon>
        <taxon>Pezizomycotina</taxon>
        <taxon>Eurotiomycetes</taxon>
        <taxon>Eurotiomycetidae</taxon>
        <taxon>Eurotiales</taxon>
        <taxon>Aspergillaceae</taxon>
        <taxon>Aspergillus</taxon>
        <taxon>Aspergillus subgen. Circumdati</taxon>
    </lineage>
</organism>
<name>Q0CNJ3_ASPTN</name>
<proteinExistence type="predicted"/>
<dbReference type="HOGENOM" id="CLU_2120626_0_0_1"/>
<feature type="signal peptide" evidence="1">
    <location>
        <begin position="1"/>
        <end position="21"/>
    </location>
</feature>
<dbReference type="AlphaFoldDB" id="Q0CNJ3"/>
<dbReference type="RefSeq" id="XP_001213919.1">
    <property type="nucleotide sequence ID" value="XM_001213919.1"/>
</dbReference>
<reference evidence="3" key="1">
    <citation type="submission" date="2005-09" db="EMBL/GenBank/DDBJ databases">
        <title>Annotation of the Aspergillus terreus NIH2624 genome.</title>
        <authorList>
            <person name="Birren B.W."/>
            <person name="Lander E.S."/>
            <person name="Galagan J.E."/>
            <person name="Nusbaum C."/>
            <person name="Devon K."/>
            <person name="Henn M."/>
            <person name="Ma L.-J."/>
            <person name="Jaffe D.B."/>
            <person name="Butler J."/>
            <person name="Alvarez P."/>
            <person name="Gnerre S."/>
            <person name="Grabherr M."/>
            <person name="Kleber M."/>
            <person name="Mauceli E.W."/>
            <person name="Brockman W."/>
            <person name="Rounsley S."/>
            <person name="Young S.K."/>
            <person name="LaButti K."/>
            <person name="Pushparaj V."/>
            <person name="DeCaprio D."/>
            <person name="Crawford M."/>
            <person name="Koehrsen M."/>
            <person name="Engels R."/>
            <person name="Montgomery P."/>
            <person name="Pearson M."/>
            <person name="Howarth C."/>
            <person name="Larson L."/>
            <person name="Luoma S."/>
            <person name="White J."/>
            <person name="Alvarado L."/>
            <person name="Kodira C.D."/>
            <person name="Zeng Q."/>
            <person name="Oleary S."/>
            <person name="Yandava C."/>
            <person name="Denning D.W."/>
            <person name="Nierman W.C."/>
            <person name="Milne T."/>
            <person name="Madden K."/>
        </authorList>
    </citation>
    <scope>NUCLEOTIDE SEQUENCE [LARGE SCALE GENOMIC DNA]</scope>
    <source>
        <strain evidence="3">NIH 2624 / FGSC A1156</strain>
    </source>
</reference>
<dbReference type="EMBL" id="CH476599">
    <property type="protein sequence ID" value="EAU35188.1"/>
    <property type="molecule type" value="Genomic_DNA"/>
</dbReference>
<dbReference type="VEuPathDB" id="FungiDB:ATEG_04741"/>
<evidence type="ECO:0000313" key="3">
    <source>
        <dbReference type="Proteomes" id="UP000007963"/>
    </source>
</evidence>